<proteinExistence type="inferred from homology"/>
<keyword evidence="2" id="KW-0560">Oxidoreductase</keyword>
<dbReference type="AlphaFoldDB" id="A0A7J5TUG7"/>
<dbReference type="GO" id="GO:0016616">
    <property type="term" value="F:oxidoreductase activity, acting on the CH-OH group of donors, NAD or NADP as acceptor"/>
    <property type="evidence" value="ECO:0007669"/>
    <property type="project" value="UniProtKB-ARBA"/>
</dbReference>
<feature type="domain" description="Ketoreductase" evidence="3">
    <location>
        <begin position="7"/>
        <end position="189"/>
    </location>
</feature>
<gene>
    <name evidence="4" type="ORF">F5984_21435</name>
</gene>
<dbReference type="Proteomes" id="UP000488299">
    <property type="component" value="Unassembled WGS sequence"/>
</dbReference>
<reference evidence="4 5" key="1">
    <citation type="submission" date="2019-10" db="EMBL/GenBank/DDBJ databases">
        <title>Rudanella paleaurantiibacter sp. nov., isolated from sludge.</title>
        <authorList>
            <person name="Xu S.Q."/>
        </authorList>
    </citation>
    <scope>NUCLEOTIDE SEQUENCE [LARGE SCALE GENOMIC DNA]</scope>
    <source>
        <strain evidence="4 5">HX-22-17</strain>
    </source>
</reference>
<dbReference type="Pfam" id="PF13561">
    <property type="entry name" value="adh_short_C2"/>
    <property type="match status" value="1"/>
</dbReference>
<dbReference type="SUPFAM" id="SSF51735">
    <property type="entry name" value="NAD(P)-binding Rossmann-fold domains"/>
    <property type="match status" value="1"/>
</dbReference>
<dbReference type="FunFam" id="3.40.50.720:FF:000084">
    <property type="entry name" value="Short-chain dehydrogenase reductase"/>
    <property type="match status" value="1"/>
</dbReference>
<sequence length="251" mass="26406">MLNYTDKIVVITGAAGGLGRTFAQAFAAQGAHVVACDKNKAGADETAQLVGGLGLEVDVTDAASVERMTGQILEAYGRIDVLINNAAIYATINRKPFYELADSEWDLVMNVNLKGVWQCTKAVVKPMIERFKNEGIGGKIINISSATVMSGSPNWSHYVASKGGVIGLTRSMAKELGGFNINVNAIAPGFTLTEASLNLMENAGQYGVDRGAIKRPSAAEDIAGTALYLASPLSDFVTGQTVIVDGGKQFI</sequence>
<dbReference type="PANTHER" id="PTHR42760">
    <property type="entry name" value="SHORT-CHAIN DEHYDROGENASES/REDUCTASES FAMILY MEMBER"/>
    <property type="match status" value="1"/>
</dbReference>
<dbReference type="PRINTS" id="PR00081">
    <property type="entry name" value="GDHRDH"/>
</dbReference>
<organism evidence="4 5">
    <name type="scientific">Rudanella paleaurantiibacter</name>
    <dbReference type="NCBI Taxonomy" id="2614655"/>
    <lineage>
        <taxon>Bacteria</taxon>
        <taxon>Pseudomonadati</taxon>
        <taxon>Bacteroidota</taxon>
        <taxon>Cytophagia</taxon>
        <taxon>Cytophagales</taxon>
        <taxon>Cytophagaceae</taxon>
        <taxon>Rudanella</taxon>
    </lineage>
</organism>
<dbReference type="PROSITE" id="PS00061">
    <property type="entry name" value="ADH_SHORT"/>
    <property type="match status" value="1"/>
</dbReference>
<evidence type="ECO:0000256" key="1">
    <source>
        <dbReference type="ARBA" id="ARBA00006484"/>
    </source>
</evidence>
<evidence type="ECO:0000256" key="2">
    <source>
        <dbReference type="ARBA" id="ARBA00023002"/>
    </source>
</evidence>
<accession>A0A7J5TUG7</accession>
<dbReference type="RefSeq" id="WP_152126263.1">
    <property type="nucleotide sequence ID" value="NZ_WELI01000010.1"/>
</dbReference>
<comment type="similarity">
    <text evidence="1">Belongs to the short-chain dehydrogenases/reductases (SDR) family.</text>
</comment>
<evidence type="ECO:0000313" key="4">
    <source>
        <dbReference type="EMBL" id="KAB7727631.1"/>
    </source>
</evidence>
<dbReference type="Gene3D" id="3.40.50.720">
    <property type="entry name" value="NAD(P)-binding Rossmann-like Domain"/>
    <property type="match status" value="1"/>
</dbReference>
<dbReference type="PRINTS" id="PR00080">
    <property type="entry name" value="SDRFAMILY"/>
</dbReference>
<dbReference type="CDD" id="cd05233">
    <property type="entry name" value="SDR_c"/>
    <property type="match status" value="1"/>
</dbReference>
<dbReference type="InterPro" id="IPR020904">
    <property type="entry name" value="Sc_DH/Rdtase_CS"/>
</dbReference>
<dbReference type="EMBL" id="WELI01000010">
    <property type="protein sequence ID" value="KAB7727631.1"/>
    <property type="molecule type" value="Genomic_DNA"/>
</dbReference>
<name>A0A7J5TUG7_9BACT</name>
<keyword evidence="5" id="KW-1185">Reference proteome</keyword>
<dbReference type="InterPro" id="IPR036291">
    <property type="entry name" value="NAD(P)-bd_dom_sf"/>
</dbReference>
<dbReference type="SMART" id="SM00822">
    <property type="entry name" value="PKS_KR"/>
    <property type="match status" value="1"/>
</dbReference>
<evidence type="ECO:0000259" key="3">
    <source>
        <dbReference type="SMART" id="SM00822"/>
    </source>
</evidence>
<dbReference type="InterPro" id="IPR002347">
    <property type="entry name" value="SDR_fam"/>
</dbReference>
<protein>
    <submittedName>
        <fullName evidence="4">SDR family oxidoreductase</fullName>
    </submittedName>
</protein>
<evidence type="ECO:0000313" key="5">
    <source>
        <dbReference type="Proteomes" id="UP000488299"/>
    </source>
</evidence>
<dbReference type="InterPro" id="IPR057326">
    <property type="entry name" value="KR_dom"/>
</dbReference>
<dbReference type="PANTHER" id="PTHR42760:SF133">
    <property type="entry name" value="3-OXOACYL-[ACYL-CARRIER-PROTEIN] REDUCTASE"/>
    <property type="match status" value="1"/>
</dbReference>
<comment type="caution">
    <text evidence="4">The sequence shown here is derived from an EMBL/GenBank/DDBJ whole genome shotgun (WGS) entry which is preliminary data.</text>
</comment>